<evidence type="ECO:0000256" key="1">
    <source>
        <dbReference type="SAM" id="Phobius"/>
    </source>
</evidence>
<protein>
    <submittedName>
        <fullName evidence="2">Uncharacterized protein</fullName>
    </submittedName>
</protein>
<dbReference type="EMBL" id="AP017928">
    <property type="protein sequence ID" value="BBA33316.1"/>
    <property type="molecule type" value="Genomic_DNA"/>
</dbReference>
<reference evidence="2 3" key="1">
    <citation type="submission" date="2016-12" db="EMBL/GenBank/DDBJ databases">
        <title>Genome sequencing of Methylocaldum marinum.</title>
        <authorList>
            <person name="Takeuchi M."/>
            <person name="Kamagata Y."/>
            <person name="Hiraoka S."/>
            <person name="Oshima K."/>
            <person name="Hattori M."/>
            <person name="Iwasaki W."/>
        </authorList>
    </citation>
    <scope>NUCLEOTIDE SEQUENCE [LARGE SCALE GENOMIC DNA]</scope>
    <source>
        <strain evidence="2 3">S8</strain>
    </source>
</reference>
<sequence>MITLIGLMIVDIFPVPVVGAIGLYVIIKRPSWFRDLVNRLYDERNKSTVSAEEEI</sequence>
<dbReference type="AlphaFoldDB" id="A0A250KP50"/>
<keyword evidence="3" id="KW-1185">Reference proteome</keyword>
<organism evidence="2 3">
    <name type="scientific">Methylocaldum marinum</name>
    <dbReference type="NCBI Taxonomy" id="1432792"/>
    <lineage>
        <taxon>Bacteria</taxon>
        <taxon>Pseudomonadati</taxon>
        <taxon>Pseudomonadota</taxon>
        <taxon>Gammaproteobacteria</taxon>
        <taxon>Methylococcales</taxon>
        <taxon>Methylococcaceae</taxon>
        <taxon>Methylocaldum</taxon>
    </lineage>
</organism>
<proteinExistence type="predicted"/>
<evidence type="ECO:0000313" key="3">
    <source>
        <dbReference type="Proteomes" id="UP000266313"/>
    </source>
</evidence>
<keyword evidence="1" id="KW-0472">Membrane</keyword>
<dbReference type="KEGG" id="mmai:sS8_1356"/>
<keyword evidence="1" id="KW-0812">Transmembrane</keyword>
<accession>A0A250KP50</accession>
<name>A0A250KP50_9GAMM</name>
<dbReference type="Proteomes" id="UP000266313">
    <property type="component" value="Chromosome"/>
</dbReference>
<feature type="transmembrane region" description="Helical" evidence="1">
    <location>
        <begin position="6"/>
        <end position="27"/>
    </location>
</feature>
<evidence type="ECO:0000313" key="2">
    <source>
        <dbReference type="EMBL" id="BBA33316.1"/>
    </source>
</evidence>
<keyword evidence="1" id="KW-1133">Transmembrane helix</keyword>
<gene>
    <name evidence="2" type="ORF">sS8_1356</name>
</gene>